<dbReference type="InterPro" id="IPR036047">
    <property type="entry name" value="F-box-like_dom_sf"/>
</dbReference>
<evidence type="ECO:0000313" key="2">
    <source>
        <dbReference type="EMBL" id="QHU07722.1"/>
    </source>
</evidence>
<accession>A0A6C0JPQ5</accession>
<evidence type="ECO:0000259" key="1">
    <source>
        <dbReference type="PROSITE" id="PS50181"/>
    </source>
</evidence>
<organism evidence="2">
    <name type="scientific">viral metagenome</name>
    <dbReference type="NCBI Taxonomy" id="1070528"/>
    <lineage>
        <taxon>unclassified sequences</taxon>
        <taxon>metagenomes</taxon>
        <taxon>organismal metagenomes</taxon>
    </lineage>
</organism>
<dbReference type="AlphaFoldDB" id="A0A6C0JPQ5"/>
<proteinExistence type="predicted"/>
<dbReference type="SMART" id="SM00256">
    <property type="entry name" value="FBOX"/>
    <property type="match status" value="1"/>
</dbReference>
<protein>
    <recommendedName>
        <fullName evidence="1">F-box domain-containing protein</fullName>
    </recommendedName>
</protein>
<dbReference type="EMBL" id="MN740686">
    <property type="protein sequence ID" value="QHU07722.1"/>
    <property type="molecule type" value="Genomic_DNA"/>
</dbReference>
<dbReference type="Pfam" id="PF00646">
    <property type="entry name" value="F-box"/>
    <property type="match status" value="1"/>
</dbReference>
<reference evidence="2" key="1">
    <citation type="journal article" date="2020" name="Nature">
        <title>Giant virus diversity and host interactions through global metagenomics.</title>
        <authorList>
            <person name="Schulz F."/>
            <person name="Roux S."/>
            <person name="Paez-Espino D."/>
            <person name="Jungbluth S."/>
            <person name="Walsh D.A."/>
            <person name="Denef V.J."/>
            <person name="McMahon K.D."/>
            <person name="Konstantinidis K.T."/>
            <person name="Eloe-Fadrosh E.A."/>
            <person name="Kyrpides N.C."/>
            <person name="Woyke T."/>
        </authorList>
    </citation>
    <scope>NUCLEOTIDE SEQUENCE</scope>
    <source>
        <strain evidence="2">GVMAG-S-1041349-163</strain>
    </source>
</reference>
<name>A0A6C0JPQ5_9ZZZZ</name>
<dbReference type="PROSITE" id="PS50181">
    <property type="entry name" value="FBOX"/>
    <property type="match status" value="1"/>
</dbReference>
<feature type="domain" description="F-box" evidence="1">
    <location>
        <begin position="1"/>
        <end position="42"/>
    </location>
</feature>
<sequence>MFPSEIYEIIFSHLPAQRVLIYKRVCKMFENIISSERFLQLYFLKNKKLFKNKIIESSPFLFYEIIHKQGIIFSLNTDFKTLYNSHLWRKSYFIDKSNITSIILTFLHKVKIWYIIDLFELHLYNAINKNIKCLHTKCEIRKEEQDSKPETNDHFEYYCTFQSNLLNESFNKMITLDQKIEYLSGLKYLDDIISPNFWDEQMIVRDKETIFLKVSKKSRYLITFIKMDKKDFMKNPKIVLKIYY</sequence>
<dbReference type="InterPro" id="IPR001810">
    <property type="entry name" value="F-box_dom"/>
</dbReference>
<dbReference type="SUPFAM" id="SSF81383">
    <property type="entry name" value="F-box domain"/>
    <property type="match status" value="1"/>
</dbReference>